<evidence type="ECO:0000313" key="2">
    <source>
        <dbReference type="Proteomes" id="UP000821865"/>
    </source>
</evidence>
<accession>A0ACB8DTW5</accession>
<organism evidence="1 2">
    <name type="scientific">Dermacentor silvarum</name>
    <name type="common">Tick</name>
    <dbReference type="NCBI Taxonomy" id="543639"/>
    <lineage>
        <taxon>Eukaryota</taxon>
        <taxon>Metazoa</taxon>
        <taxon>Ecdysozoa</taxon>
        <taxon>Arthropoda</taxon>
        <taxon>Chelicerata</taxon>
        <taxon>Arachnida</taxon>
        <taxon>Acari</taxon>
        <taxon>Parasitiformes</taxon>
        <taxon>Ixodida</taxon>
        <taxon>Ixodoidea</taxon>
        <taxon>Ixodidae</taxon>
        <taxon>Rhipicephalinae</taxon>
        <taxon>Dermacentor</taxon>
    </lineage>
</organism>
<keyword evidence="2" id="KW-1185">Reference proteome</keyword>
<name>A0ACB8DTW5_DERSI</name>
<dbReference type="Proteomes" id="UP000821865">
    <property type="component" value="Chromosome 1"/>
</dbReference>
<protein>
    <submittedName>
        <fullName evidence="1">Uncharacterized protein</fullName>
    </submittedName>
</protein>
<gene>
    <name evidence="1" type="ORF">HPB49_003269</name>
</gene>
<dbReference type="EMBL" id="CM023470">
    <property type="protein sequence ID" value="KAH7977726.1"/>
    <property type="molecule type" value="Genomic_DNA"/>
</dbReference>
<reference evidence="1" key="1">
    <citation type="submission" date="2020-05" db="EMBL/GenBank/DDBJ databases">
        <title>Large-scale comparative analyses of tick genomes elucidate their genetic diversity and vector capacities.</title>
        <authorList>
            <person name="Jia N."/>
            <person name="Wang J."/>
            <person name="Shi W."/>
            <person name="Du L."/>
            <person name="Sun Y."/>
            <person name="Zhan W."/>
            <person name="Jiang J."/>
            <person name="Wang Q."/>
            <person name="Zhang B."/>
            <person name="Ji P."/>
            <person name="Sakyi L.B."/>
            <person name="Cui X."/>
            <person name="Yuan T."/>
            <person name="Jiang B."/>
            <person name="Yang W."/>
            <person name="Lam T.T.-Y."/>
            <person name="Chang Q."/>
            <person name="Ding S."/>
            <person name="Wang X."/>
            <person name="Zhu J."/>
            <person name="Ruan X."/>
            <person name="Zhao L."/>
            <person name="Wei J."/>
            <person name="Que T."/>
            <person name="Du C."/>
            <person name="Cheng J."/>
            <person name="Dai P."/>
            <person name="Han X."/>
            <person name="Huang E."/>
            <person name="Gao Y."/>
            <person name="Liu J."/>
            <person name="Shao H."/>
            <person name="Ye R."/>
            <person name="Li L."/>
            <person name="Wei W."/>
            <person name="Wang X."/>
            <person name="Wang C."/>
            <person name="Yang T."/>
            <person name="Huo Q."/>
            <person name="Li W."/>
            <person name="Guo W."/>
            <person name="Chen H."/>
            <person name="Zhou L."/>
            <person name="Ni X."/>
            <person name="Tian J."/>
            <person name="Zhou Y."/>
            <person name="Sheng Y."/>
            <person name="Liu T."/>
            <person name="Pan Y."/>
            <person name="Xia L."/>
            <person name="Li J."/>
            <person name="Zhao F."/>
            <person name="Cao W."/>
        </authorList>
    </citation>
    <scope>NUCLEOTIDE SEQUENCE</scope>
    <source>
        <strain evidence="1">Dsil-2018</strain>
    </source>
</reference>
<sequence>MFGVLVLPTGSANTPILLDSYHSVLSNAMKGHRRRLFMRAKSDLLVEMGVKDTASQCTIVQAPCTLQGARCQTELVSRGTRRLLIYRLQSEMEETTARMQAEGNAIKTTKVQLEEAKATLVAEVSQLNNRSTQLNIRISGLENELQLTKTTTPTLESRLSIQASHSETLRQQLTDKDQQIAALDEKSAASDAMNQELLKSNAELNADLRTSEVEKVAQAERMREVVAENRKHQEELLQKNSKLLAPDTTLRNLESKLTEAVRRSELLSCQLTSKLEEAIATLRIELEASRSRCTEREHQLSQAGCEKEAHSSRLLEVQNQLNSVTRRADQLQARAQELEVYKQQLDKLCSELQHKLSDSECQNRQVEKATAECAELEQCIEKTAAEKAELEVRLENEAQVVHAHKEKYAEDVAANENLCSVNAAFKTTIEAAKLKMEHLEARIKEMNNENCAPRNNLEEKGQRRDTSLTFAAAKQMLQLRLSEASVPGCCLYH</sequence>
<proteinExistence type="predicted"/>
<comment type="caution">
    <text evidence="1">The sequence shown here is derived from an EMBL/GenBank/DDBJ whole genome shotgun (WGS) entry which is preliminary data.</text>
</comment>
<evidence type="ECO:0000313" key="1">
    <source>
        <dbReference type="EMBL" id="KAH7977726.1"/>
    </source>
</evidence>